<accession>A0AAZ1XN70</accession>
<keyword evidence="1" id="KW-0812">Transmembrane</keyword>
<protein>
    <submittedName>
        <fullName evidence="2">Uncharacterized protein</fullName>
    </submittedName>
</protein>
<proteinExistence type="predicted"/>
<name>A0AAZ1XN70_OREAU</name>
<dbReference type="AlphaFoldDB" id="A0AAZ1XN70"/>
<dbReference type="InterPro" id="IPR043365">
    <property type="entry name" value="NWD1"/>
</dbReference>
<evidence type="ECO:0000256" key="1">
    <source>
        <dbReference type="SAM" id="Phobius"/>
    </source>
</evidence>
<reference evidence="2" key="3">
    <citation type="submission" date="2025-09" db="UniProtKB">
        <authorList>
            <consortium name="Ensembl"/>
        </authorList>
    </citation>
    <scope>IDENTIFICATION</scope>
</reference>
<dbReference type="Proteomes" id="UP000472276">
    <property type="component" value="Unassembled WGS sequence"/>
</dbReference>
<keyword evidence="1" id="KW-0472">Membrane</keyword>
<keyword evidence="3" id="KW-1185">Reference proteome</keyword>
<dbReference type="PANTHER" id="PTHR45013">
    <property type="entry name" value="NACHT DOMAIN- AND WD REPEAT-CONTAINING PROTEIN 1"/>
    <property type="match status" value="1"/>
</dbReference>
<dbReference type="PANTHER" id="PTHR45013:SF1">
    <property type="entry name" value="NACHT DOMAIN- AND WD REPEAT-CONTAINING PROTEIN 1"/>
    <property type="match status" value="1"/>
</dbReference>
<feature type="transmembrane region" description="Helical" evidence="1">
    <location>
        <begin position="89"/>
        <end position="111"/>
    </location>
</feature>
<organism evidence="2 3">
    <name type="scientific">Oreochromis aureus</name>
    <name type="common">Israeli tilapia</name>
    <name type="synonym">Chromis aureus</name>
    <dbReference type="NCBI Taxonomy" id="47969"/>
    <lineage>
        <taxon>Eukaryota</taxon>
        <taxon>Metazoa</taxon>
        <taxon>Chordata</taxon>
        <taxon>Craniata</taxon>
        <taxon>Vertebrata</taxon>
        <taxon>Euteleostomi</taxon>
        <taxon>Actinopterygii</taxon>
        <taxon>Neopterygii</taxon>
        <taxon>Teleostei</taxon>
        <taxon>Neoteleostei</taxon>
        <taxon>Acanthomorphata</taxon>
        <taxon>Ovalentaria</taxon>
        <taxon>Cichlomorphae</taxon>
        <taxon>Cichliformes</taxon>
        <taxon>Cichlidae</taxon>
        <taxon>African cichlids</taxon>
        <taxon>Pseudocrenilabrinae</taxon>
        <taxon>Oreochromini</taxon>
        <taxon>Oreochromis</taxon>
    </lineage>
</organism>
<evidence type="ECO:0000313" key="2">
    <source>
        <dbReference type="Ensembl" id="ENSOABP00000069706.1"/>
    </source>
</evidence>
<reference evidence="2" key="2">
    <citation type="submission" date="2025-08" db="UniProtKB">
        <authorList>
            <consortium name="Ensembl"/>
        </authorList>
    </citation>
    <scope>IDENTIFICATION</scope>
</reference>
<keyword evidence="1" id="KW-1133">Transmembrane helix</keyword>
<evidence type="ECO:0000313" key="3">
    <source>
        <dbReference type="Proteomes" id="UP000472276"/>
    </source>
</evidence>
<reference evidence="3" key="1">
    <citation type="submission" date="2020-03" db="EMBL/GenBank/DDBJ databases">
        <title>Evolution of repeat sequences and sex chromosomes of tilapia species revealed by chromosome-level genomes.</title>
        <authorList>
            <person name="Xu L."/>
            <person name="Tao W."/>
            <person name="Wang D."/>
            <person name="Zhou Q."/>
        </authorList>
    </citation>
    <scope>NUCLEOTIDE SEQUENCE [LARGE SCALE GENOMIC DNA]</scope>
    <source>
        <strain evidence="3">Israel</strain>
    </source>
</reference>
<sequence>MSSERKALLEKAYPEVRSFCCGLGLVFEVVDLRWGIRNVPSGDHEACEVFLEEIQRCEQMSAGPTFIVSALSSLSPGQRLRLDCSHKRALCLFLLTFYVCLGEFKCLYFFVDFNFF</sequence>
<dbReference type="Ensembl" id="ENSOABT00000071984.1">
    <property type="protein sequence ID" value="ENSOABP00000069706.1"/>
    <property type="gene ID" value="ENSOABG00000039092.1"/>
</dbReference>